<reference evidence="3 4" key="1">
    <citation type="submission" date="2015-04" db="EMBL/GenBank/DDBJ databases">
        <authorList>
            <consortium name="Pathogen Informatics"/>
        </authorList>
    </citation>
    <scope>NUCLEOTIDE SEQUENCE [LARGE SCALE GENOMIC DNA]</scope>
    <source>
        <strain evidence="3 4">SGS1</strain>
    </source>
</reference>
<dbReference type="Proteomes" id="UP000220158">
    <property type="component" value="Chromosome 11"/>
</dbReference>
<name>A0A1J1H7B4_PLARL</name>
<proteinExistence type="predicted"/>
<gene>
    <name evidence="3" type="ORF">PRELSG_1103100</name>
</gene>
<evidence type="ECO:0000313" key="3">
    <source>
        <dbReference type="EMBL" id="CRH00684.1"/>
    </source>
</evidence>
<feature type="compositionally biased region" description="Basic residues" evidence="2">
    <location>
        <begin position="983"/>
        <end position="993"/>
    </location>
</feature>
<evidence type="ECO:0000256" key="2">
    <source>
        <dbReference type="SAM" id="MobiDB-lite"/>
    </source>
</evidence>
<organism evidence="3 4">
    <name type="scientific">Plasmodium relictum</name>
    <dbReference type="NCBI Taxonomy" id="85471"/>
    <lineage>
        <taxon>Eukaryota</taxon>
        <taxon>Sar</taxon>
        <taxon>Alveolata</taxon>
        <taxon>Apicomplexa</taxon>
        <taxon>Aconoidasida</taxon>
        <taxon>Haemosporida</taxon>
        <taxon>Plasmodiidae</taxon>
        <taxon>Plasmodium</taxon>
        <taxon>Plasmodium (Haemamoeba)</taxon>
    </lineage>
</organism>
<dbReference type="GO" id="GO:0000447">
    <property type="term" value="P:endonucleolytic cleavage in ITS1 to separate SSU-rRNA from 5.8S rRNA and LSU-rRNA from tricistronic rRNA transcript (SSU-rRNA, 5.8S rRNA, LSU-rRNA)"/>
    <property type="evidence" value="ECO:0007669"/>
    <property type="project" value="TreeGrafter"/>
</dbReference>
<dbReference type="PANTHER" id="PTHR13102:SF0">
    <property type="entry name" value="NUCLEOLAR PROTEIN 9"/>
    <property type="match status" value="1"/>
</dbReference>
<evidence type="ECO:0000256" key="1">
    <source>
        <dbReference type="ARBA" id="ARBA00022737"/>
    </source>
</evidence>
<protein>
    <submittedName>
        <fullName evidence="3">Uncharacterized protein</fullName>
    </submittedName>
</protein>
<dbReference type="GO" id="GO:0000480">
    <property type="term" value="P:endonucleolytic cleavage in 5'-ETS of tricistronic rRNA transcript (SSU-rRNA, 5.8S rRNA, LSU-rRNA)"/>
    <property type="evidence" value="ECO:0007669"/>
    <property type="project" value="TreeGrafter"/>
</dbReference>
<dbReference type="OrthoDB" id="392571at2759"/>
<sequence length="1007" mass="120801">MNGFKARTNNQNFRYFNNKKIKNNFIDKKYNKNICNDVNEISEYLINISYILNEKYEKYFVYELREENLKKGNKLFNKINLEDSYDLEDDISILIKIKDEIKKNENELLNQRKCSKIMEKLIFYCFFLLKYNEKNVVNKDISIQCLEIYNHFFKITLNNFINLATSDYASHFLQTIICVFTFFNKYEEKYLEEINKNNSKYNKISTYFTEVCNIIVENIFTLIFDKCATHVLRSFLYSLGGYLNINISNISFRKSKARKGNSKNELKYIDKSYDNSTFYDYIYKITEKITEEIVNPKVSLNFKNLLYQYIFYDNQKEKEHNDEKYKMESSNQYFICPLLYNTYSVPTLATLFEILKDKNVECDKLIYEFFLIEKTKKYYADKTRKNAKCYDESPLKQLLDILIKLDNSSIMIEKLLKVNNEHIFYVYNVYIIKNINDLICNNAYSNMVLYNYLNFEYITEEMFDLLIKNIEIENIIKNKKYNILKCLFDLSQCYKTNCKFLFNSLIKYLNLDNNNNNKFMWLSILCMCNCNDFHPLVLDIFNNKESKIFNGENTKENYFDNNKIDLNFNSSDKFFNLNNYNFYNYIKIDINGYYILSYILSFPKESIIPLINSFKHFCNFLRIVNQNKPNETDIDNYNKFCEIFLYKNESNTNNDNINSYKNVEFNNEVNINDEKLNNYTNQNNYNNINNNNFNNQNDLNNQRKIKPFVRKNAEIRGNILLYFSCDKNLSILCEKIAHTFNLINEKYLRNFILLFKNEYKNIASNYIGAHSIVTFFKLGSNDIKKKILDELIENDINIYNNYIKNFMKLKEYKKTKTINTNNKKYLKAKKLFEDILISKEKKGIENNHNEERENETDNNENKDINLENIAENKTYKTKNNSEKNTDNNINADATEVSKFPELLDKKKKKNKEKKKKKKREENNKNENNKKYDIIEHTNINKENNDNLDNNCIILKSEKNKSEKIKNIEDKEFMNVISDFIQNSKKKTRKRKKEKEKIEEVLKKKCSA</sequence>
<dbReference type="GO" id="GO:0005730">
    <property type="term" value="C:nucleolus"/>
    <property type="evidence" value="ECO:0007669"/>
    <property type="project" value="TreeGrafter"/>
</dbReference>
<dbReference type="GO" id="GO:0030688">
    <property type="term" value="C:preribosome, small subunit precursor"/>
    <property type="evidence" value="ECO:0007669"/>
    <property type="project" value="TreeGrafter"/>
</dbReference>
<dbReference type="InterPro" id="IPR001313">
    <property type="entry name" value="Pumilio_RNA-bd_rpt"/>
</dbReference>
<feature type="region of interest" description="Disordered" evidence="2">
    <location>
        <begin position="845"/>
        <end position="933"/>
    </location>
</feature>
<feature type="compositionally biased region" description="Basic and acidic residues" evidence="2">
    <location>
        <begin position="919"/>
        <end position="933"/>
    </location>
</feature>
<dbReference type="GO" id="GO:0000056">
    <property type="term" value="P:ribosomal small subunit export from nucleus"/>
    <property type="evidence" value="ECO:0007669"/>
    <property type="project" value="TreeGrafter"/>
</dbReference>
<dbReference type="GO" id="GO:0030686">
    <property type="term" value="C:90S preribosome"/>
    <property type="evidence" value="ECO:0007669"/>
    <property type="project" value="TreeGrafter"/>
</dbReference>
<dbReference type="InterPro" id="IPR040000">
    <property type="entry name" value="NOP9"/>
</dbReference>
<dbReference type="GO" id="GO:0003723">
    <property type="term" value="F:RNA binding"/>
    <property type="evidence" value="ECO:0007669"/>
    <property type="project" value="InterPro"/>
</dbReference>
<evidence type="ECO:0000313" key="4">
    <source>
        <dbReference type="Proteomes" id="UP000220158"/>
    </source>
</evidence>
<dbReference type="KEGG" id="prel:PRELSG_1103100"/>
<keyword evidence="4" id="KW-1185">Reference proteome</keyword>
<feature type="compositionally biased region" description="Basic and acidic residues" evidence="2">
    <location>
        <begin position="994"/>
        <end position="1007"/>
    </location>
</feature>
<dbReference type="Pfam" id="PF22493">
    <property type="entry name" value="PUF_NOP9"/>
    <property type="match status" value="1"/>
</dbReference>
<dbReference type="AlphaFoldDB" id="A0A1J1H7B4"/>
<feature type="region of interest" description="Disordered" evidence="2">
    <location>
        <begin position="983"/>
        <end position="1007"/>
    </location>
</feature>
<dbReference type="OMA" id="CEKIAHT"/>
<keyword evidence="1" id="KW-0677">Repeat</keyword>
<dbReference type="VEuPathDB" id="PlasmoDB:PRELSG_1103100"/>
<dbReference type="EMBL" id="LN835306">
    <property type="protein sequence ID" value="CRH00684.1"/>
    <property type="molecule type" value="Genomic_DNA"/>
</dbReference>
<feature type="compositionally biased region" description="Basic residues" evidence="2">
    <location>
        <begin position="905"/>
        <end position="918"/>
    </location>
</feature>
<dbReference type="PANTHER" id="PTHR13102">
    <property type="entry name" value="NUCLEOLAR PROTEIN 9"/>
    <property type="match status" value="1"/>
</dbReference>
<accession>A0A1J1H7B4</accession>
<dbReference type="GeneID" id="39736807"/>
<dbReference type="GO" id="GO:0000472">
    <property type="term" value="P:endonucleolytic cleavage to generate mature 5'-end of SSU-rRNA from (SSU-rRNA, 5.8S rRNA, LSU-rRNA)"/>
    <property type="evidence" value="ECO:0007669"/>
    <property type="project" value="TreeGrafter"/>
</dbReference>
<dbReference type="RefSeq" id="XP_028533687.1">
    <property type="nucleotide sequence ID" value="XM_028677282.1"/>
</dbReference>